<reference evidence="1 2" key="1">
    <citation type="journal article" date="2013" name="Nature">
        <title>The genomes of four tapeworm species reveal adaptations to parasitism.</title>
        <authorList>
            <person name="Tsai I.J."/>
            <person name="Zarowiecki M."/>
            <person name="Holroyd N."/>
            <person name="Garciarrubio A."/>
            <person name="Sanchez-Flores A."/>
            <person name="Brooks K.L."/>
            <person name="Tracey A."/>
            <person name="Bobes R.J."/>
            <person name="Fragoso G."/>
            <person name="Sciutto E."/>
            <person name="Aslett M."/>
            <person name="Beasley H."/>
            <person name="Bennett H.M."/>
            <person name="Cai J."/>
            <person name="Camicia F."/>
            <person name="Clark R."/>
            <person name="Cucher M."/>
            <person name="De Silva N."/>
            <person name="Day T.A."/>
            <person name="Deplazes P."/>
            <person name="Estrada K."/>
            <person name="Fernandez C."/>
            <person name="Holland P.W."/>
            <person name="Hou J."/>
            <person name="Hu S."/>
            <person name="Huckvale T."/>
            <person name="Hung S.S."/>
            <person name="Kamenetzky L."/>
            <person name="Keane J.A."/>
            <person name="Kiss F."/>
            <person name="Koziol U."/>
            <person name="Lambert O."/>
            <person name="Liu K."/>
            <person name="Luo X."/>
            <person name="Luo Y."/>
            <person name="Macchiaroli N."/>
            <person name="Nichol S."/>
            <person name="Paps J."/>
            <person name="Parkinson J."/>
            <person name="Pouchkina-Stantcheva N."/>
            <person name="Riddiford N."/>
            <person name="Rosenzvit M."/>
            <person name="Salinas G."/>
            <person name="Wasmuth J.D."/>
            <person name="Zamanian M."/>
            <person name="Zheng Y."/>
            <person name="Cai X."/>
            <person name="Soberon X."/>
            <person name="Olson P.D."/>
            <person name="Laclette J.P."/>
            <person name="Brehm K."/>
            <person name="Berriman M."/>
            <person name="Garciarrubio A."/>
            <person name="Bobes R.J."/>
            <person name="Fragoso G."/>
            <person name="Sanchez-Flores A."/>
            <person name="Estrada K."/>
            <person name="Cevallos M.A."/>
            <person name="Morett E."/>
            <person name="Gonzalez V."/>
            <person name="Portillo T."/>
            <person name="Ochoa-Leyva A."/>
            <person name="Jose M.V."/>
            <person name="Sciutto E."/>
            <person name="Landa A."/>
            <person name="Jimenez L."/>
            <person name="Valdes V."/>
            <person name="Carrero J.C."/>
            <person name="Larralde C."/>
            <person name="Morales-Montor J."/>
            <person name="Limon-Lason J."/>
            <person name="Soberon X."/>
            <person name="Laclette J.P."/>
        </authorList>
    </citation>
    <scope>NUCLEOTIDE SEQUENCE [LARGE SCALE GENOMIC DNA]</scope>
</reference>
<accession>A0A068WRH6</accession>
<dbReference type="Proteomes" id="UP000492820">
    <property type="component" value="Unassembled WGS sequence"/>
</dbReference>
<dbReference type="AlphaFoldDB" id="A0A068WRH6"/>
<protein>
    <submittedName>
        <fullName evidence="1 3">Expressed protein</fullName>
    </submittedName>
</protein>
<dbReference type="WBParaSite" id="EgrG_000097100">
    <property type="protein sequence ID" value="EgrG_000097100"/>
    <property type="gene ID" value="EgrG_000097100"/>
</dbReference>
<sequence>MLPFSPKPADDQAEYFLDVIKMTRQTSNTKQNQVEFWHLLPFCSQRLLGGKVSCLKGGSTIKWDLNIAKIGQNQSY</sequence>
<proteinExistence type="predicted"/>
<organism evidence="1">
    <name type="scientific">Echinococcus granulosus</name>
    <name type="common">Hydatid tapeworm</name>
    <dbReference type="NCBI Taxonomy" id="6210"/>
    <lineage>
        <taxon>Eukaryota</taxon>
        <taxon>Metazoa</taxon>
        <taxon>Spiralia</taxon>
        <taxon>Lophotrochozoa</taxon>
        <taxon>Platyhelminthes</taxon>
        <taxon>Cestoda</taxon>
        <taxon>Eucestoda</taxon>
        <taxon>Cyclophyllidea</taxon>
        <taxon>Taeniidae</taxon>
        <taxon>Echinococcus</taxon>
        <taxon>Echinococcus granulosus group</taxon>
    </lineage>
</organism>
<evidence type="ECO:0000313" key="3">
    <source>
        <dbReference type="WBParaSite" id="EgrG_000097100"/>
    </source>
</evidence>
<name>A0A068WRH6_ECHGR</name>
<evidence type="ECO:0000313" key="1">
    <source>
        <dbReference type="EMBL" id="CDS21102.1"/>
    </source>
</evidence>
<evidence type="ECO:0000313" key="2">
    <source>
        <dbReference type="Proteomes" id="UP000492820"/>
    </source>
</evidence>
<dbReference type="EMBL" id="LK028582">
    <property type="protein sequence ID" value="CDS21102.1"/>
    <property type="molecule type" value="Genomic_DNA"/>
</dbReference>
<reference evidence="1" key="2">
    <citation type="submission" date="2014-06" db="EMBL/GenBank/DDBJ databases">
        <authorList>
            <person name="Aslett M."/>
        </authorList>
    </citation>
    <scope>NUCLEOTIDE SEQUENCE</scope>
</reference>
<reference evidence="3" key="3">
    <citation type="submission" date="2020-10" db="UniProtKB">
        <authorList>
            <consortium name="WormBaseParasite"/>
        </authorList>
    </citation>
    <scope>IDENTIFICATION</scope>
</reference>
<gene>
    <name evidence="1" type="ORF">EgrG_000097100</name>
</gene>